<gene>
    <name evidence="2" type="ORF">F751_3633</name>
</gene>
<feature type="region of interest" description="Disordered" evidence="1">
    <location>
        <begin position="1"/>
        <end position="170"/>
    </location>
</feature>
<reference evidence="2 3" key="1">
    <citation type="journal article" date="2014" name="BMC Genomics">
        <title>Oil accumulation mechanisms of the oleaginous microalga Chlorella protothecoides revealed through its genome, transcriptomes, and proteomes.</title>
        <authorList>
            <person name="Gao C."/>
            <person name="Wang Y."/>
            <person name="Shen Y."/>
            <person name="Yan D."/>
            <person name="He X."/>
            <person name="Dai J."/>
            <person name="Wu Q."/>
        </authorList>
    </citation>
    <scope>NUCLEOTIDE SEQUENCE [LARGE SCALE GENOMIC DNA]</scope>
    <source>
        <strain evidence="2 3">0710</strain>
    </source>
</reference>
<dbReference type="AlphaFoldDB" id="A0A087SJU1"/>
<sequence>MITPDPALPRPVIAWTPSLTSPLPAARPAAGPGTAGTASSSPPRSPPSSAAPPPRPGPARRSQRRTAPAAAPRPRTATPWTPGAPPCAARAARAARRRRACCPRQRTPAPRPAPRARPGHHTPRGGRRRGRSARAGRRGRGAGGGGTRPRAAAWRPCSTRHPRPCAPGWGTTVRRTPRTRCCAPCARGCRAAACPRSTGPPPGVWG</sequence>
<feature type="compositionally biased region" description="Low complexity" evidence="1">
    <location>
        <begin position="65"/>
        <end position="92"/>
    </location>
</feature>
<dbReference type="EMBL" id="KL662125">
    <property type="protein sequence ID" value="KFM25995.1"/>
    <property type="molecule type" value="Genomic_DNA"/>
</dbReference>
<feature type="compositionally biased region" description="Basic residues" evidence="1">
    <location>
        <begin position="117"/>
        <end position="140"/>
    </location>
</feature>
<organism evidence="2 3">
    <name type="scientific">Auxenochlorella protothecoides</name>
    <name type="common">Green microalga</name>
    <name type="synonym">Chlorella protothecoides</name>
    <dbReference type="NCBI Taxonomy" id="3075"/>
    <lineage>
        <taxon>Eukaryota</taxon>
        <taxon>Viridiplantae</taxon>
        <taxon>Chlorophyta</taxon>
        <taxon>core chlorophytes</taxon>
        <taxon>Trebouxiophyceae</taxon>
        <taxon>Chlorellales</taxon>
        <taxon>Chlorellaceae</taxon>
        <taxon>Auxenochlorella</taxon>
    </lineage>
</organism>
<evidence type="ECO:0000313" key="2">
    <source>
        <dbReference type="EMBL" id="KFM25995.1"/>
    </source>
</evidence>
<evidence type="ECO:0000313" key="3">
    <source>
        <dbReference type="Proteomes" id="UP000028924"/>
    </source>
</evidence>
<feature type="compositionally biased region" description="Low complexity" evidence="1">
    <location>
        <begin position="21"/>
        <end position="42"/>
    </location>
</feature>
<name>A0A087SJU1_AUXPR</name>
<proteinExistence type="predicted"/>
<evidence type="ECO:0000256" key="1">
    <source>
        <dbReference type="SAM" id="MobiDB-lite"/>
    </source>
</evidence>
<dbReference type="RefSeq" id="XP_011398891.1">
    <property type="nucleotide sequence ID" value="XM_011400589.1"/>
</dbReference>
<dbReference type="KEGG" id="apro:F751_3633"/>
<dbReference type="Proteomes" id="UP000028924">
    <property type="component" value="Unassembled WGS sequence"/>
</dbReference>
<accession>A0A087SJU1</accession>
<feature type="compositionally biased region" description="Pro residues" evidence="1">
    <location>
        <begin position="43"/>
        <end position="57"/>
    </location>
</feature>
<keyword evidence="3" id="KW-1185">Reference proteome</keyword>
<protein>
    <submittedName>
        <fullName evidence="2">Uncharacterized protein</fullName>
    </submittedName>
</protein>
<dbReference type="GeneID" id="23615024"/>